<dbReference type="InterPro" id="IPR006684">
    <property type="entry name" value="YbgC/YbaW"/>
</dbReference>
<dbReference type="OrthoDB" id="9800856at2"/>
<dbReference type="CDD" id="cd00586">
    <property type="entry name" value="4HBT"/>
    <property type="match status" value="1"/>
</dbReference>
<dbReference type="RefSeq" id="WP_108688424.1">
    <property type="nucleotide sequence ID" value="NZ_QCYK01000003.1"/>
</dbReference>
<evidence type="ECO:0000313" key="4">
    <source>
        <dbReference type="Proteomes" id="UP000244450"/>
    </source>
</evidence>
<accession>A0A2T7BC64</accession>
<dbReference type="AlphaFoldDB" id="A0A2T7BC64"/>
<keyword evidence="2" id="KW-0378">Hydrolase</keyword>
<dbReference type="NCBIfam" id="TIGR00051">
    <property type="entry name" value="YbgC/FadM family acyl-CoA thioesterase"/>
    <property type="match status" value="1"/>
</dbReference>
<protein>
    <submittedName>
        <fullName evidence="3">Thioesterase</fullName>
    </submittedName>
</protein>
<proteinExistence type="inferred from homology"/>
<dbReference type="InterPro" id="IPR050563">
    <property type="entry name" value="4-hydroxybenzoyl-CoA_TE"/>
</dbReference>
<dbReference type="PIRSF" id="PIRSF003230">
    <property type="entry name" value="YbgC"/>
    <property type="match status" value="1"/>
</dbReference>
<dbReference type="Gene3D" id="3.10.129.10">
    <property type="entry name" value="Hotdog Thioesterase"/>
    <property type="match status" value="1"/>
</dbReference>
<dbReference type="GO" id="GO:0047617">
    <property type="term" value="F:fatty acyl-CoA hydrolase activity"/>
    <property type="evidence" value="ECO:0007669"/>
    <property type="project" value="TreeGrafter"/>
</dbReference>
<dbReference type="PANTHER" id="PTHR31793:SF27">
    <property type="entry name" value="NOVEL THIOESTERASE SUPERFAMILY DOMAIN AND SAPOSIN A-TYPE DOMAIN CONTAINING PROTEIN (0610012H03RIK)"/>
    <property type="match status" value="1"/>
</dbReference>
<keyword evidence="4" id="KW-1185">Reference proteome</keyword>
<dbReference type="InterPro" id="IPR029069">
    <property type="entry name" value="HotDog_dom_sf"/>
</dbReference>
<reference evidence="3 4" key="1">
    <citation type="submission" date="2018-04" db="EMBL/GenBank/DDBJ databases">
        <title>Chitinophaga fuyangensis sp. nov., isolated from soil in a chemical factory.</title>
        <authorList>
            <person name="Chen K."/>
        </authorList>
    </citation>
    <scope>NUCLEOTIDE SEQUENCE [LARGE SCALE GENOMIC DNA]</scope>
    <source>
        <strain evidence="3 4">LY-1</strain>
    </source>
</reference>
<dbReference type="EMBL" id="QCYK01000003">
    <property type="protein sequence ID" value="PUZ22678.1"/>
    <property type="molecule type" value="Genomic_DNA"/>
</dbReference>
<sequence>MFTSTTQIRVRYGETDQMGYLYYGNYALYYEVGRTDAIRSLGLTYREMEDMGIMMPVAEMYVKYIRPAFYDDLITVKTILKAMPDSHKIVFNSELYNEKGELLNVGTVTLAFIDAKTKRRASMPEAMRQRFLPFFTEEDQP</sequence>
<comment type="caution">
    <text evidence="3">The sequence shown here is derived from an EMBL/GenBank/DDBJ whole genome shotgun (WGS) entry which is preliminary data.</text>
</comment>
<dbReference type="PANTHER" id="PTHR31793">
    <property type="entry name" value="4-HYDROXYBENZOYL-COA THIOESTERASE FAMILY MEMBER"/>
    <property type="match status" value="1"/>
</dbReference>
<name>A0A2T7BC64_9BACT</name>
<evidence type="ECO:0000256" key="1">
    <source>
        <dbReference type="ARBA" id="ARBA00005953"/>
    </source>
</evidence>
<organism evidence="3 4">
    <name type="scientific">Chitinophaga parva</name>
    <dbReference type="NCBI Taxonomy" id="2169414"/>
    <lineage>
        <taxon>Bacteria</taxon>
        <taxon>Pseudomonadati</taxon>
        <taxon>Bacteroidota</taxon>
        <taxon>Chitinophagia</taxon>
        <taxon>Chitinophagales</taxon>
        <taxon>Chitinophagaceae</taxon>
        <taxon>Chitinophaga</taxon>
    </lineage>
</organism>
<comment type="similarity">
    <text evidence="1">Belongs to the 4-hydroxybenzoyl-CoA thioesterase family.</text>
</comment>
<gene>
    <name evidence="3" type="ORF">DCC81_19790</name>
</gene>
<dbReference type="Pfam" id="PF13279">
    <property type="entry name" value="4HBT_2"/>
    <property type="match status" value="1"/>
</dbReference>
<evidence type="ECO:0000256" key="2">
    <source>
        <dbReference type="ARBA" id="ARBA00022801"/>
    </source>
</evidence>
<dbReference type="SUPFAM" id="SSF54637">
    <property type="entry name" value="Thioesterase/thiol ester dehydrase-isomerase"/>
    <property type="match status" value="1"/>
</dbReference>
<evidence type="ECO:0000313" key="3">
    <source>
        <dbReference type="EMBL" id="PUZ22678.1"/>
    </source>
</evidence>
<dbReference type="Proteomes" id="UP000244450">
    <property type="component" value="Unassembled WGS sequence"/>
</dbReference>